<comment type="caution">
    <text evidence="1">The sequence shown here is derived from an EMBL/GenBank/DDBJ whole genome shotgun (WGS) entry which is preliminary data.</text>
</comment>
<protein>
    <submittedName>
        <fullName evidence="1">Uncharacterized protein</fullName>
    </submittedName>
</protein>
<dbReference type="Proteomes" id="UP001359559">
    <property type="component" value="Unassembled WGS sequence"/>
</dbReference>
<dbReference type="EMBL" id="JAYKXN010000008">
    <property type="protein sequence ID" value="KAK7264197.1"/>
    <property type="molecule type" value="Genomic_DNA"/>
</dbReference>
<name>A0AAN9EUV2_CLITE</name>
<proteinExistence type="predicted"/>
<sequence length="111" mass="12664">MQEIAKGFRAEEWGLVDDALLHYKNAHAIFIKANSTPVSLVSQLELGYGCGYLKDYYYEAYDNITGISLDYITMRLATTTCRPNPSTKNSFFFPFLYHTENHSLFPFSVSS</sequence>
<keyword evidence="2" id="KW-1185">Reference proteome</keyword>
<reference evidence="1 2" key="1">
    <citation type="submission" date="2024-01" db="EMBL/GenBank/DDBJ databases">
        <title>The genomes of 5 underutilized Papilionoideae crops provide insights into root nodulation and disease resistance.</title>
        <authorList>
            <person name="Yuan L."/>
        </authorList>
    </citation>
    <scope>NUCLEOTIDE SEQUENCE [LARGE SCALE GENOMIC DNA]</scope>
    <source>
        <strain evidence="1">LY-2023</strain>
        <tissue evidence="1">Leaf</tissue>
    </source>
</reference>
<dbReference type="AlphaFoldDB" id="A0AAN9EUV2"/>
<organism evidence="1 2">
    <name type="scientific">Clitoria ternatea</name>
    <name type="common">Butterfly pea</name>
    <dbReference type="NCBI Taxonomy" id="43366"/>
    <lineage>
        <taxon>Eukaryota</taxon>
        <taxon>Viridiplantae</taxon>
        <taxon>Streptophyta</taxon>
        <taxon>Embryophyta</taxon>
        <taxon>Tracheophyta</taxon>
        <taxon>Spermatophyta</taxon>
        <taxon>Magnoliopsida</taxon>
        <taxon>eudicotyledons</taxon>
        <taxon>Gunneridae</taxon>
        <taxon>Pentapetalae</taxon>
        <taxon>rosids</taxon>
        <taxon>fabids</taxon>
        <taxon>Fabales</taxon>
        <taxon>Fabaceae</taxon>
        <taxon>Papilionoideae</taxon>
        <taxon>50 kb inversion clade</taxon>
        <taxon>NPAAA clade</taxon>
        <taxon>indigoferoid/millettioid clade</taxon>
        <taxon>Phaseoleae</taxon>
        <taxon>Clitoria</taxon>
    </lineage>
</organism>
<gene>
    <name evidence="1" type="ORF">RJT34_31802</name>
</gene>
<accession>A0AAN9EUV2</accession>
<evidence type="ECO:0000313" key="2">
    <source>
        <dbReference type="Proteomes" id="UP001359559"/>
    </source>
</evidence>
<evidence type="ECO:0000313" key="1">
    <source>
        <dbReference type="EMBL" id="KAK7264197.1"/>
    </source>
</evidence>